<proteinExistence type="predicted"/>
<organism evidence="9 10">
    <name type="scientific">Mucilaginibacter angelicae</name>
    <dbReference type="NCBI Taxonomy" id="869718"/>
    <lineage>
        <taxon>Bacteria</taxon>
        <taxon>Pseudomonadati</taxon>
        <taxon>Bacteroidota</taxon>
        <taxon>Sphingobacteriia</taxon>
        <taxon>Sphingobacteriales</taxon>
        <taxon>Sphingobacteriaceae</taxon>
        <taxon>Mucilaginibacter</taxon>
    </lineage>
</organism>
<feature type="domain" description="Histidine kinase" evidence="8">
    <location>
        <begin position="172"/>
        <end position="261"/>
    </location>
</feature>
<evidence type="ECO:0000256" key="3">
    <source>
        <dbReference type="ARBA" id="ARBA00022679"/>
    </source>
</evidence>
<comment type="catalytic activity">
    <reaction evidence="1">
        <text>ATP + protein L-histidine = ADP + protein N-phospho-L-histidine.</text>
        <dbReference type="EC" id="2.7.13.3"/>
    </reaction>
</comment>
<keyword evidence="7" id="KW-1133">Transmembrane helix</keyword>
<name>A0ABV6L0X1_9SPHI</name>
<sequence>MVGEDPKSLVVISTLIFLLAPVSILAYVIIYNKKKKDHLIEKEQMRVRFQEELEKTQIEIQEQTLQTVGADLHDNIGQLLSLTSLTLGSIELNEFSIEQTKVNAAIELTGRSIMELRLLGRIIQGTQILEMGLIDAILQELKWIEKSGRFKVNYTFGKISCESAENGKNLIIFRVLQESLNNIIKHSAATLIDIHLTCTNDTMKLIIIDNGKGFDPAIIHEKRSGMGLMHIFKRVSLMEGQLNIQSFPGGGCKIEVLIPYP</sequence>
<dbReference type="Proteomes" id="UP001589828">
    <property type="component" value="Unassembled WGS sequence"/>
</dbReference>
<dbReference type="InterPro" id="IPR005467">
    <property type="entry name" value="His_kinase_dom"/>
</dbReference>
<reference evidence="9 10" key="1">
    <citation type="submission" date="2024-09" db="EMBL/GenBank/DDBJ databases">
        <authorList>
            <person name="Sun Q."/>
            <person name="Mori K."/>
        </authorList>
    </citation>
    <scope>NUCLEOTIDE SEQUENCE [LARGE SCALE GENOMIC DNA]</scope>
    <source>
        <strain evidence="9 10">NCAIM B.02415</strain>
    </source>
</reference>
<dbReference type="EMBL" id="JBHLTS010000007">
    <property type="protein sequence ID" value="MFC0513374.1"/>
    <property type="molecule type" value="Genomic_DNA"/>
</dbReference>
<dbReference type="InterPro" id="IPR003594">
    <property type="entry name" value="HATPase_dom"/>
</dbReference>
<evidence type="ECO:0000313" key="10">
    <source>
        <dbReference type="Proteomes" id="UP001589828"/>
    </source>
</evidence>
<dbReference type="PANTHER" id="PTHR24421:SF10">
    <property type="entry name" value="NITRATE_NITRITE SENSOR PROTEIN NARQ"/>
    <property type="match status" value="1"/>
</dbReference>
<dbReference type="GO" id="GO:0016301">
    <property type="term" value="F:kinase activity"/>
    <property type="evidence" value="ECO:0007669"/>
    <property type="project" value="UniProtKB-KW"/>
</dbReference>
<dbReference type="PANTHER" id="PTHR24421">
    <property type="entry name" value="NITRATE/NITRITE SENSOR PROTEIN NARX-RELATED"/>
    <property type="match status" value="1"/>
</dbReference>
<dbReference type="InterPro" id="IPR036890">
    <property type="entry name" value="HATPase_C_sf"/>
</dbReference>
<evidence type="ECO:0000256" key="1">
    <source>
        <dbReference type="ARBA" id="ARBA00000085"/>
    </source>
</evidence>
<dbReference type="Pfam" id="PF02518">
    <property type="entry name" value="HATPase_c"/>
    <property type="match status" value="1"/>
</dbReference>
<comment type="caution">
    <text evidence="9">The sequence shown here is derived from an EMBL/GenBank/DDBJ whole genome shotgun (WGS) entry which is preliminary data.</text>
</comment>
<evidence type="ECO:0000313" key="9">
    <source>
        <dbReference type="EMBL" id="MFC0513374.1"/>
    </source>
</evidence>
<evidence type="ECO:0000256" key="4">
    <source>
        <dbReference type="ARBA" id="ARBA00022777"/>
    </source>
</evidence>
<dbReference type="SUPFAM" id="SSF55874">
    <property type="entry name" value="ATPase domain of HSP90 chaperone/DNA topoisomerase II/histidine kinase"/>
    <property type="match status" value="1"/>
</dbReference>
<keyword evidence="10" id="KW-1185">Reference proteome</keyword>
<keyword evidence="4 9" id="KW-0418">Kinase</keyword>
<accession>A0ABV6L0X1</accession>
<dbReference type="Gene3D" id="3.30.565.10">
    <property type="entry name" value="Histidine kinase-like ATPase, C-terminal domain"/>
    <property type="match status" value="1"/>
</dbReference>
<dbReference type="SMART" id="SM00387">
    <property type="entry name" value="HATPase_c"/>
    <property type="match status" value="1"/>
</dbReference>
<protein>
    <recommendedName>
        <fullName evidence="2">histidine kinase</fullName>
        <ecNumber evidence="2">2.7.13.3</ecNumber>
    </recommendedName>
</protein>
<feature type="coiled-coil region" evidence="6">
    <location>
        <begin position="39"/>
        <end position="66"/>
    </location>
</feature>
<evidence type="ECO:0000259" key="8">
    <source>
        <dbReference type="PROSITE" id="PS50109"/>
    </source>
</evidence>
<keyword evidence="5" id="KW-0902">Two-component regulatory system</keyword>
<feature type="transmembrane region" description="Helical" evidence="7">
    <location>
        <begin position="12"/>
        <end position="32"/>
    </location>
</feature>
<dbReference type="PROSITE" id="PS50109">
    <property type="entry name" value="HIS_KIN"/>
    <property type="match status" value="1"/>
</dbReference>
<dbReference type="InterPro" id="IPR050482">
    <property type="entry name" value="Sensor_HK_TwoCompSys"/>
</dbReference>
<keyword evidence="7" id="KW-0472">Membrane</keyword>
<evidence type="ECO:0000256" key="2">
    <source>
        <dbReference type="ARBA" id="ARBA00012438"/>
    </source>
</evidence>
<keyword evidence="7" id="KW-0812">Transmembrane</keyword>
<evidence type="ECO:0000256" key="5">
    <source>
        <dbReference type="ARBA" id="ARBA00023012"/>
    </source>
</evidence>
<keyword evidence="3" id="KW-0808">Transferase</keyword>
<keyword evidence="6" id="KW-0175">Coiled coil</keyword>
<dbReference type="EC" id="2.7.13.3" evidence="2"/>
<evidence type="ECO:0000256" key="7">
    <source>
        <dbReference type="SAM" id="Phobius"/>
    </source>
</evidence>
<dbReference type="CDD" id="cd16917">
    <property type="entry name" value="HATPase_UhpB-NarQ-NarX-like"/>
    <property type="match status" value="1"/>
</dbReference>
<evidence type="ECO:0000256" key="6">
    <source>
        <dbReference type="SAM" id="Coils"/>
    </source>
</evidence>
<dbReference type="RefSeq" id="WP_377021242.1">
    <property type="nucleotide sequence ID" value="NZ_JBHLTS010000007.1"/>
</dbReference>
<gene>
    <name evidence="9" type="ORF">ACFFGT_04155</name>
</gene>